<keyword evidence="1" id="KW-0812">Transmembrane</keyword>
<sequence length="611" mass="68494">MSDGNACAGEKVRSGKDLSDPDVSGWGVVAAFSTSAFFTVTAIILAYLFRALPPDLYNKVDDMFLDIVGHLVMSAPVVSYPFRLSHAAFSYLRSFITRVKSLAFRAREQGAGDKTKQEPPSVLDRRSSAFASFLLAMSEQQLVTGMAILLTATLVVSGTLGGLYESMTVAAYSIAVSLAFLSYLIHLCTITTLRSYFDTNPRLRNIRLVFMTVFLAILIPNTVYAQSASFWNRFELPFYAGDPSGFNFYVILNQALLLYIVVGGYIRRTYELYFPNSRGSSAVWPIRIAYWIVKRHHLHAWNRVMDRRWMQEALAVLDGKNTTALSRKGIRARHIMFRVVNDEISKSFLWEITWLLFYSTFGFASFFFNVKGNWEMVSSAPANFGQLMPVLLLLLPCLGFLEGWSTPARDKAALQAKAVPSSKSAERDAVEIVATPGPSPDPEAQGGGPLFVPIGAPIRGDGTGDDPRNDIELLPYPTGYGFTTVKSIADRAKEVLPERSEEELQRATKLDVFDQTFSWYPRTVNVYALALMIFWFLVLQGWALISSSVLEEEIFHHVGTDLDWLKYNLLVSILCFYLPLFLLNAPVFGDVVLFISLFVLVIREDRQLKKK</sequence>
<feature type="transmembrane region" description="Helical" evidence="1">
    <location>
        <begin position="569"/>
        <end position="602"/>
    </location>
</feature>
<comment type="caution">
    <text evidence="2">The sequence shown here is derived from an EMBL/GenBank/DDBJ whole genome shotgun (WGS) entry which is preliminary data.</text>
</comment>
<dbReference type="AlphaFoldDB" id="A0AA39XXD6"/>
<dbReference type="EMBL" id="JAULSV010000006">
    <property type="protein sequence ID" value="KAK0641336.1"/>
    <property type="molecule type" value="Genomic_DNA"/>
</dbReference>
<name>A0AA39XXD6_9PEZI</name>
<dbReference type="PANTHER" id="PTHR37577">
    <property type="entry name" value="INTEGRAL MEMBRANE PROTEIN"/>
    <property type="match status" value="1"/>
</dbReference>
<keyword evidence="1" id="KW-0472">Membrane</keyword>
<feature type="transmembrane region" description="Helical" evidence="1">
    <location>
        <begin position="142"/>
        <end position="164"/>
    </location>
</feature>
<evidence type="ECO:0000256" key="1">
    <source>
        <dbReference type="SAM" id="Phobius"/>
    </source>
</evidence>
<keyword evidence="1" id="KW-1133">Transmembrane helix</keyword>
<evidence type="ECO:0000313" key="2">
    <source>
        <dbReference type="EMBL" id="KAK0641336.1"/>
    </source>
</evidence>
<feature type="transmembrane region" description="Helical" evidence="1">
    <location>
        <begin position="526"/>
        <end position="549"/>
    </location>
</feature>
<feature type="transmembrane region" description="Helical" evidence="1">
    <location>
        <begin position="205"/>
        <end position="226"/>
    </location>
</feature>
<feature type="transmembrane region" description="Helical" evidence="1">
    <location>
        <begin position="26"/>
        <end position="49"/>
    </location>
</feature>
<reference evidence="2" key="1">
    <citation type="submission" date="2023-06" db="EMBL/GenBank/DDBJ databases">
        <title>Genome-scale phylogeny and comparative genomics of the fungal order Sordariales.</title>
        <authorList>
            <consortium name="Lawrence Berkeley National Laboratory"/>
            <person name="Hensen N."/>
            <person name="Bonometti L."/>
            <person name="Westerberg I."/>
            <person name="Brannstrom I.O."/>
            <person name="Guillou S."/>
            <person name="Cros-Aarteil S."/>
            <person name="Calhoun S."/>
            <person name="Haridas S."/>
            <person name="Kuo A."/>
            <person name="Mondo S."/>
            <person name="Pangilinan J."/>
            <person name="Riley R."/>
            <person name="Labutti K."/>
            <person name="Andreopoulos B."/>
            <person name="Lipzen A."/>
            <person name="Chen C."/>
            <person name="Yanf M."/>
            <person name="Daum C."/>
            <person name="Ng V."/>
            <person name="Clum A."/>
            <person name="Steindorff A."/>
            <person name="Ohm R."/>
            <person name="Martin F."/>
            <person name="Silar P."/>
            <person name="Natvig D."/>
            <person name="Lalanne C."/>
            <person name="Gautier V."/>
            <person name="Ament-Velasquez S.L."/>
            <person name="Kruys A."/>
            <person name="Hutchinson M.I."/>
            <person name="Powell A.J."/>
            <person name="Barry K."/>
            <person name="Miller A.N."/>
            <person name="Grigoriev I.V."/>
            <person name="Debuchy R."/>
            <person name="Gladieux P."/>
            <person name="Thoren M.H."/>
            <person name="Johannesson H."/>
        </authorList>
    </citation>
    <scope>NUCLEOTIDE SEQUENCE</scope>
    <source>
        <strain evidence="2">SMH2532-1</strain>
    </source>
</reference>
<dbReference type="Proteomes" id="UP001174936">
    <property type="component" value="Unassembled WGS sequence"/>
</dbReference>
<feature type="transmembrane region" description="Helical" evidence="1">
    <location>
        <begin position="246"/>
        <end position="266"/>
    </location>
</feature>
<evidence type="ECO:0000313" key="3">
    <source>
        <dbReference type="Proteomes" id="UP001174936"/>
    </source>
</evidence>
<accession>A0AA39XXD6</accession>
<feature type="transmembrane region" description="Helical" evidence="1">
    <location>
        <begin position="380"/>
        <end position="401"/>
    </location>
</feature>
<dbReference type="PANTHER" id="PTHR37577:SF1">
    <property type="entry name" value="INTEGRAL MEMBRANE PROTEIN"/>
    <property type="match status" value="1"/>
</dbReference>
<keyword evidence="3" id="KW-1185">Reference proteome</keyword>
<protein>
    <submittedName>
        <fullName evidence="2">Uncharacterized protein</fullName>
    </submittedName>
</protein>
<dbReference type="InterPro" id="IPR053018">
    <property type="entry name" value="Elsinochrome_Biosynth-Asso"/>
</dbReference>
<feature type="transmembrane region" description="Helical" evidence="1">
    <location>
        <begin position="348"/>
        <end position="368"/>
    </location>
</feature>
<organism evidence="2 3">
    <name type="scientific">Cercophora newfieldiana</name>
    <dbReference type="NCBI Taxonomy" id="92897"/>
    <lineage>
        <taxon>Eukaryota</taxon>
        <taxon>Fungi</taxon>
        <taxon>Dikarya</taxon>
        <taxon>Ascomycota</taxon>
        <taxon>Pezizomycotina</taxon>
        <taxon>Sordariomycetes</taxon>
        <taxon>Sordariomycetidae</taxon>
        <taxon>Sordariales</taxon>
        <taxon>Lasiosphaeriaceae</taxon>
        <taxon>Cercophora</taxon>
    </lineage>
</organism>
<gene>
    <name evidence="2" type="ORF">B0T16DRAFT_393635</name>
</gene>
<proteinExistence type="predicted"/>
<feature type="transmembrane region" description="Helical" evidence="1">
    <location>
        <begin position="170"/>
        <end position="193"/>
    </location>
</feature>